<feature type="domain" description="DNA-directed DNA polymerase family B mitochondria/virus" evidence="9">
    <location>
        <begin position="1"/>
        <end position="62"/>
    </location>
</feature>
<evidence type="ECO:0000256" key="5">
    <source>
        <dbReference type="ARBA" id="ARBA00022705"/>
    </source>
</evidence>
<evidence type="ECO:0000313" key="10">
    <source>
        <dbReference type="EMBL" id="KAG8044305.1"/>
    </source>
</evidence>
<dbReference type="Proteomes" id="UP000729402">
    <property type="component" value="Unassembled WGS sequence"/>
</dbReference>
<dbReference type="GO" id="GO:0003887">
    <property type="term" value="F:DNA-directed DNA polymerase activity"/>
    <property type="evidence" value="ECO:0007669"/>
    <property type="project" value="UniProtKB-KW"/>
</dbReference>
<evidence type="ECO:0000313" key="11">
    <source>
        <dbReference type="Proteomes" id="UP000729402"/>
    </source>
</evidence>
<dbReference type="AlphaFoldDB" id="A0A8J5RF89"/>
<comment type="catalytic activity">
    <reaction evidence="8">
        <text>DNA(n) + a 2'-deoxyribonucleoside 5'-triphosphate = DNA(n+1) + diphosphate</text>
        <dbReference type="Rhea" id="RHEA:22508"/>
        <dbReference type="Rhea" id="RHEA-COMP:17339"/>
        <dbReference type="Rhea" id="RHEA-COMP:17340"/>
        <dbReference type="ChEBI" id="CHEBI:33019"/>
        <dbReference type="ChEBI" id="CHEBI:61560"/>
        <dbReference type="ChEBI" id="CHEBI:173112"/>
        <dbReference type="EC" id="2.7.7.7"/>
    </reaction>
</comment>
<evidence type="ECO:0000256" key="2">
    <source>
        <dbReference type="ARBA" id="ARBA00012417"/>
    </source>
</evidence>
<dbReference type="OrthoDB" id="694526at2759"/>
<keyword evidence="6" id="KW-0239">DNA-directed DNA polymerase</keyword>
<reference evidence="10" key="1">
    <citation type="journal article" date="2021" name="bioRxiv">
        <title>Whole Genome Assembly and Annotation of Northern Wild Rice, Zizania palustris L., Supports a Whole Genome Duplication in the Zizania Genus.</title>
        <authorList>
            <person name="Haas M."/>
            <person name="Kono T."/>
            <person name="Macchietto M."/>
            <person name="Millas R."/>
            <person name="McGilp L."/>
            <person name="Shao M."/>
            <person name="Duquette J."/>
            <person name="Hirsch C.N."/>
            <person name="Kimball J."/>
        </authorList>
    </citation>
    <scope>NUCLEOTIDE SEQUENCE</scope>
    <source>
        <tissue evidence="10">Fresh leaf tissue</tissue>
    </source>
</reference>
<protein>
    <recommendedName>
        <fullName evidence="2">DNA-directed DNA polymerase</fullName>
        <ecNumber evidence="2">2.7.7.7</ecNumber>
    </recommendedName>
</protein>
<sequence length="252" mass="28719">MLSDMPAGKPRWIQNLGLKKSKMELKDMFGFIKAFVIAPAGMHKPFLPYKQKDGTLIFPTEVVSATELGAFKLEHNVTKGVFLAPKSYMLQTVKDEQIVRHKGAGKLMADDKWFINQLDDPYLKRTFEYELKFSRNWHKLLVEKKTAHITMGIERDYPIRERQYACLWTEPESGLIERSSSVGAKQKLKEAIPVCLTTIGNVGAVFLFLFGRAEELSSRKEILGIRIRVIYALWENYLALSGIPYQCKGGAL</sequence>
<dbReference type="Pfam" id="PF03175">
    <property type="entry name" value="DNA_pol_B_2"/>
    <property type="match status" value="1"/>
</dbReference>
<proteinExistence type="inferred from homology"/>
<evidence type="ECO:0000256" key="8">
    <source>
        <dbReference type="ARBA" id="ARBA00049244"/>
    </source>
</evidence>
<keyword evidence="11" id="KW-1185">Reference proteome</keyword>
<dbReference type="GO" id="GO:0006260">
    <property type="term" value="P:DNA replication"/>
    <property type="evidence" value="ECO:0007669"/>
    <property type="project" value="UniProtKB-KW"/>
</dbReference>
<evidence type="ECO:0000256" key="6">
    <source>
        <dbReference type="ARBA" id="ARBA00022932"/>
    </source>
</evidence>
<dbReference type="GO" id="GO:0000166">
    <property type="term" value="F:nucleotide binding"/>
    <property type="evidence" value="ECO:0007669"/>
    <property type="project" value="InterPro"/>
</dbReference>
<comment type="similarity">
    <text evidence="1">Belongs to the DNA polymerase type-B family.</text>
</comment>
<dbReference type="GO" id="GO:0003677">
    <property type="term" value="F:DNA binding"/>
    <property type="evidence" value="ECO:0007669"/>
    <property type="project" value="UniProtKB-KW"/>
</dbReference>
<dbReference type="EMBL" id="JAAALK010000823">
    <property type="protein sequence ID" value="KAG8044305.1"/>
    <property type="molecule type" value="Genomic_DNA"/>
</dbReference>
<keyword evidence="5" id="KW-0235">DNA replication</keyword>
<gene>
    <name evidence="10" type="ORF">GUJ93_ZPchr0138g37</name>
</gene>
<comment type="caution">
    <text evidence="10">The sequence shown here is derived from an EMBL/GenBank/DDBJ whole genome shotgun (WGS) entry which is preliminary data.</text>
</comment>
<dbReference type="InterPro" id="IPR004868">
    <property type="entry name" value="DNA-dir_DNA_pol_B_mt/vir"/>
</dbReference>
<keyword evidence="3" id="KW-0808">Transferase</keyword>
<accession>A0A8J5RF89</accession>
<name>A0A8J5RF89_ZIZPA</name>
<organism evidence="10 11">
    <name type="scientific">Zizania palustris</name>
    <name type="common">Northern wild rice</name>
    <dbReference type="NCBI Taxonomy" id="103762"/>
    <lineage>
        <taxon>Eukaryota</taxon>
        <taxon>Viridiplantae</taxon>
        <taxon>Streptophyta</taxon>
        <taxon>Embryophyta</taxon>
        <taxon>Tracheophyta</taxon>
        <taxon>Spermatophyta</taxon>
        <taxon>Magnoliopsida</taxon>
        <taxon>Liliopsida</taxon>
        <taxon>Poales</taxon>
        <taxon>Poaceae</taxon>
        <taxon>BOP clade</taxon>
        <taxon>Oryzoideae</taxon>
        <taxon>Oryzeae</taxon>
        <taxon>Zizaniinae</taxon>
        <taxon>Zizania</taxon>
    </lineage>
</organism>
<evidence type="ECO:0000256" key="1">
    <source>
        <dbReference type="ARBA" id="ARBA00005755"/>
    </source>
</evidence>
<evidence type="ECO:0000256" key="3">
    <source>
        <dbReference type="ARBA" id="ARBA00022679"/>
    </source>
</evidence>
<keyword evidence="7" id="KW-0238">DNA-binding</keyword>
<evidence type="ECO:0000256" key="7">
    <source>
        <dbReference type="ARBA" id="ARBA00023125"/>
    </source>
</evidence>
<evidence type="ECO:0000259" key="9">
    <source>
        <dbReference type="Pfam" id="PF03175"/>
    </source>
</evidence>
<dbReference type="EC" id="2.7.7.7" evidence="2"/>
<evidence type="ECO:0000256" key="4">
    <source>
        <dbReference type="ARBA" id="ARBA00022695"/>
    </source>
</evidence>
<keyword evidence="4" id="KW-0548">Nucleotidyltransferase</keyword>
<reference evidence="10" key="2">
    <citation type="submission" date="2021-02" db="EMBL/GenBank/DDBJ databases">
        <authorList>
            <person name="Kimball J.A."/>
            <person name="Haas M.W."/>
            <person name="Macchietto M."/>
            <person name="Kono T."/>
            <person name="Duquette J."/>
            <person name="Shao M."/>
        </authorList>
    </citation>
    <scope>NUCLEOTIDE SEQUENCE</scope>
    <source>
        <tissue evidence="10">Fresh leaf tissue</tissue>
    </source>
</reference>